<comment type="cofactor">
    <cofactor evidence="1 7">
        <name>pyridoxal 5'-phosphate</name>
        <dbReference type="ChEBI" id="CHEBI:597326"/>
    </cofactor>
</comment>
<sequence length="444" mass="47584">MAEYPAVIDVAEVDTPAGVGTSPTAGEIPYDVDHIRADFPIFERMVGDRPLVYLDSANTSQKPRSVVETIEDHYLHHNANVARAMHMLGAEATEAFEGARAKVARFVGAQRSEEIVFTKNASEALNLLAYTATRELGPGDEIVISVMEHHSNIVPWQLAAERTGATLRWFDVTSDGRLDVERAAEDGLINERTKIVSIAYVSNVLGTVNPVDAIAAQAHAYGATVIVDASQAVPQLPVDVAALGVDYLAFTGHKMLGPTGIGVLWGRYELLENLPPFLGGGEMIETVKMTGSTFAPPPHRFEAGTPPIVQAVGLGAAVDYLSELGMSAVARHEQEITGYALDVLQQIPGLAVLGPRELVSRGGAVSFTLATPAGEQIHPHDVGQLLDSRGVAVRGGHHCAKPLHDAFGIQSSTRASFYLYTTTTEIDALAEALTYTVDFFGRRR</sequence>
<evidence type="ECO:0000313" key="10">
    <source>
        <dbReference type="EMBL" id="GAA3626757.1"/>
    </source>
</evidence>
<evidence type="ECO:0000256" key="4">
    <source>
        <dbReference type="ARBA" id="ARBA00022679"/>
    </source>
</evidence>
<dbReference type="InterPro" id="IPR015421">
    <property type="entry name" value="PyrdxlP-dep_Trfase_major"/>
</dbReference>
<evidence type="ECO:0000256" key="5">
    <source>
        <dbReference type="ARBA" id="ARBA00022898"/>
    </source>
</evidence>
<dbReference type="CDD" id="cd06453">
    <property type="entry name" value="SufS_like"/>
    <property type="match status" value="1"/>
</dbReference>
<dbReference type="InterPro" id="IPR000192">
    <property type="entry name" value="Aminotrans_V_dom"/>
</dbReference>
<evidence type="ECO:0000256" key="7">
    <source>
        <dbReference type="RuleBase" id="RU004504"/>
    </source>
</evidence>
<accession>A0ABP7A864</accession>
<dbReference type="PANTHER" id="PTHR43586">
    <property type="entry name" value="CYSTEINE DESULFURASE"/>
    <property type="match status" value="1"/>
</dbReference>
<organism evidence="10 11">
    <name type="scientific">Microlunatus ginsengisoli</name>
    <dbReference type="NCBI Taxonomy" id="363863"/>
    <lineage>
        <taxon>Bacteria</taxon>
        <taxon>Bacillati</taxon>
        <taxon>Actinomycetota</taxon>
        <taxon>Actinomycetes</taxon>
        <taxon>Propionibacteriales</taxon>
        <taxon>Propionibacteriaceae</taxon>
        <taxon>Microlunatus</taxon>
    </lineage>
</organism>
<name>A0ABP7A864_9ACTN</name>
<dbReference type="InterPro" id="IPR020578">
    <property type="entry name" value="Aminotrans_V_PyrdxlP_BS"/>
</dbReference>
<reference evidence="11" key="1">
    <citation type="journal article" date="2019" name="Int. J. Syst. Evol. Microbiol.">
        <title>The Global Catalogue of Microorganisms (GCM) 10K type strain sequencing project: providing services to taxonomists for standard genome sequencing and annotation.</title>
        <authorList>
            <consortium name="The Broad Institute Genomics Platform"/>
            <consortium name="The Broad Institute Genome Sequencing Center for Infectious Disease"/>
            <person name="Wu L."/>
            <person name="Ma J."/>
        </authorList>
    </citation>
    <scope>NUCLEOTIDE SEQUENCE [LARGE SCALE GENOMIC DNA]</scope>
    <source>
        <strain evidence="11">JCM 16929</strain>
    </source>
</reference>
<dbReference type="PANTHER" id="PTHR43586:SF8">
    <property type="entry name" value="CYSTEINE DESULFURASE 1, CHLOROPLASTIC"/>
    <property type="match status" value="1"/>
</dbReference>
<keyword evidence="5 8" id="KW-0663">Pyridoxal phosphate</keyword>
<dbReference type="Proteomes" id="UP001501490">
    <property type="component" value="Unassembled WGS sequence"/>
</dbReference>
<proteinExistence type="inferred from homology"/>
<feature type="domain" description="Aminotransferase class V" evidence="9">
    <location>
        <begin position="52"/>
        <end position="429"/>
    </location>
</feature>
<dbReference type="Gene3D" id="3.90.1150.10">
    <property type="entry name" value="Aspartate Aminotransferase, domain 1"/>
    <property type="match status" value="1"/>
</dbReference>
<evidence type="ECO:0000256" key="8">
    <source>
        <dbReference type="RuleBase" id="RU004506"/>
    </source>
</evidence>
<dbReference type="SUPFAM" id="SSF53383">
    <property type="entry name" value="PLP-dependent transferases"/>
    <property type="match status" value="1"/>
</dbReference>
<keyword evidence="11" id="KW-1185">Reference proteome</keyword>
<evidence type="ECO:0000256" key="1">
    <source>
        <dbReference type="ARBA" id="ARBA00001933"/>
    </source>
</evidence>
<dbReference type="EMBL" id="BAABAB010000022">
    <property type="protein sequence ID" value="GAA3626757.1"/>
    <property type="molecule type" value="Genomic_DNA"/>
</dbReference>
<keyword evidence="4 8" id="KW-0808">Transferase</keyword>
<protein>
    <recommendedName>
        <fullName evidence="3 8">Cysteine desulfurase</fullName>
        <ecNumber evidence="3 8">2.8.1.7</ecNumber>
    </recommendedName>
</protein>
<evidence type="ECO:0000256" key="6">
    <source>
        <dbReference type="ARBA" id="ARBA00050776"/>
    </source>
</evidence>
<dbReference type="Pfam" id="PF00266">
    <property type="entry name" value="Aminotran_5"/>
    <property type="match status" value="1"/>
</dbReference>
<dbReference type="Gene3D" id="3.40.640.10">
    <property type="entry name" value="Type I PLP-dependent aspartate aminotransferase-like (Major domain)"/>
    <property type="match status" value="1"/>
</dbReference>
<evidence type="ECO:0000259" key="9">
    <source>
        <dbReference type="Pfam" id="PF00266"/>
    </source>
</evidence>
<dbReference type="InterPro" id="IPR010970">
    <property type="entry name" value="Cys_dSase_SufS"/>
</dbReference>
<dbReference type="InterPro" id="IPR015422">
    <property type="entry name" value="PyrdxlP-dep_Trfase_small"/>
</dbReference>
<evidence type="ECO:0000256" key="3">
    <source>
        <dbReference type="ARBA" id="ARBA00012239"/>
    </source>
</evidence>
<comment type="similarity">
    <text evidence="2 8">Belongs to the class-V pyridoxal-phosphate-dependent aminotransferase family. Csd subfamily.</text>
</comment>
<comment type="catalytic activity">
    <reaction evidence="6 8">
        <text>(sulfur carrier)-H + L-cysteine = (sulfur carrier)-SH + L-alanine</text>
        <dbReference type="Rhea" id="RHEA:43892"/>
        <dbReference type="Rhea" id="RHEA-COMP:14737"/>
        <dbReference type="Rhea" id="RHEA-COMP:14739"/>
        <dbReference type="ChEBI" id="CHEBI:29917"/>
        <dbReference type="ChEBI" id="CHEBI:35235"/>
        <dbReference type="ChEBI" id="CHEBI:57972"/>
        <dbReference type="ChEBI" id="CHEBI:64428"/>
        <dbReference type="EC" id="2.8.1.7"/>
    </reaction>
</comment>
<evidence type="ECO:0000313" key="11">
    <source>
        <dbReference type="Proteomes" id="UP001501490"/>
    </source>
</evidence>
<dbReference type="PROSITE" id="PS00595">
    <property type="entry name" value="AA_TRANSFER_CLASS_5"/>
    <property type="match status" value="1"/>
</dbReference>
<comment type="function">
    <text evidence="8">Catalyzes the removal of elemental sulfur and selenium atoms from L-cysteine, L-cystine, L-selenocysteine, and L-selenocystine to produce L-alanine.</text>
</comment>
<dbReference type="InterPro" id="IPR015424">
    <property type="entry name" value="PyrdxlP-dep_Trfase"/>
</dbReference>
<dbReference type="NCBIfam" id="TIGR01979">
    <property type="entry name" value="sufS"/>
    <property type="match status" value="1"/>
</dbReference>
<dbReference type="EC" id="2.8.1.7" evidence="3 8"/>
<gene>
    <name evidence="10" type="ORF">GCM10022236_31320</name>
</gene>
<evidence type="ECO:0000256" key="2">
    <source>
        <dbReference type="ARBA" id="ARBA00010447"/>
    </source>
</evidence>
<comment type="caution">
    <text evidence="10">The sequence shown here is derived from an EMBL/GenBank/DDBJ whole genome shotgun (WGS) entry which is preliminary data.</text>
</comment>